<evidence type="ECO:0000256" key="3">
    <source>
        <dbReference type="ARBA" id="ARBA00038344"/>
    </source>
</evidence>
<dbReference type="AlphaFoldDB" id="A0A804LJF2"/>
<sequence>MGLSSKPLHRGVKHDISCLSQDSYGPYIAASCMDNIIYLYSVLHMNKGLIKVYTSIKIRVFFRQGGVKHDISCLSQDSYGPYIAASCMDNIIYLYSVLHMNKGLIKVYTSIKIRVFFRQAVATHGYLSIMMARTTPLPLRVKSSLRHDFKFLKVENLGNQLVQQKGKPKIEVYEKDRKKGAGALTTHARVQ</sequence>
<dbReference type="Proteomes" id="UP000007305">
    <property type="component" value="Chromosome 1"/>
</dbReference>
<dbReference type="SMART" id="SM00320">
    <property type="entry name" value="WD40"/>
    <property type="match status" value="2"/>
</dbReference>
<dbReference type="GO" id="GO:0005634">
    <property type="term" value="C:nucleus"/>
    <property type="evidence" value="ECO:0000318"/>
    <property type="project" value="GO_Central"/>
</dbReference>
<keyword evidence="2" id="KW-0833">Ubl conjugation pathway</keyword>
<dbReference type="InterPro" id="IPR036322">
    <property type="entry name" value="WD40_repeat_dom_sf"/>
</dbReference>
<dbReference type="Gramene" id="Zm00001eb015370_T001">
    <property type="protein sequence ID" value="Zm00001eb015370_P001"/>
    <property type="gene ID" value="Zm00001eb015370"/>
</dbReference>
<reference evidence="4" key="3">
    <citation type="submission" date="2021-05" db="UniProtKB">
        <authorList>
            <consortium name="EnsemblPlants"/>
        </authorList>
    </citation>
    <scope>IDENTIFICATION</scope>
    <source>
        <strain evidence="4">cv. B73</strain>
    </source>
</reference>
<dbReference type="InterPro" id="IPR001680">
    <property type="entry name" value="WD40_rpt"/>
</dbReference>
<dbReference type="InParanoid" id="A0A804LJF2"/>
<evidence type="ECO:0000313" key="5">
    <source>
        <dbReference type="Proteomes" id="UP000007305"/>
    </source>
</evidence>
<reference evidence="5" key="1">
    <citation type="submission" date="2015-12" db="EMBL/GenBank/DDBJ databases">
        <title>Update maize B73 reference genome by single molecule sequencing technologies.</title>
        <authorList>
            <consortium name="Maize Genome Sequencing Project"/>
            <person name="Ware D."/>
        </authorList>
    </citation>
    <scope>NUCLEOTIDE SEQUENCE [LARGE SCALE GENOMIC DNA]</scope>
    <source>
        <strain evidence="5">cv. B73</strain>
    </source>
</reference>
<proteinExistence type="inferred from homology"/>
<keyword evidence="5" id="KW-1185">Reference proteome</keyword>
<comment type="similarity">
    <text evidence="3">Belongs to the WD repeat cdt2 family.</text>
</comment>
<evidence type="ECO:0008006" key="6">
    <source>
        <dbReference type="Google" id="ProtNLM"/>
    </source>
</evidence>
<evidence type="ECO:0000256" key="2">
    <source>
        <dbReference type="ARBA" id="ARBA00022786"/>
    </source>
</evidence>
<dbReference type="PANTHER" id="PTHR22852:SF0">
    <property type="entry name" value="DENTICLELESS PROTEIN HOMOLOG"/>
    <property type="match status" value="1"/>
</dbReference>
<dbReference type="GO" id="GO:0030674">
    <property type="term" value="F:protein-macromolecule adaptor activity"/>
    <property type="evidence" value="ECO:0000318"/>
    <property type="project" value="GO_Central"/>
</dbReference>
<dbReference type="InterPro" id="IPR015943">
    <property type="entry name" value="WD40/YVTN_repeat-like_dom_sf"/>
</dbReference>
<dbReference type="PANTHER" id="PTHR22852">
    <property type="entry name" value="LETHAL 2 DENTICLELESS PROTEIN RETINOIC ACID-REGULATED NUCLEAR MATRIX-ASSOCIATED PROTEIN"/>
    <property type="match status" value="1"/>
</dbReference>
<name>A0A804LJF2_MAIZE</name>
<dbReference type="GO" id="GO:0043161">
    <property type="term" value="P:proteasome-mediated ubiquitin-dependent protein catabolic process"/>
    <property type="evidence" value="ECO:0000318"/>
    <property type="project" value="GO_Central"/>
</dbReference>
<dbReference type="Gene3D" id="2.130.10.10">
    <property type="entry name" value="YVTN repeat-like/Quinoprotein amine dehydrogenase"/>
    <property type="match status" value="1"/>
</dbReference>
<dbReference type="EnsemblPlants" id="Zm00001eb015370_T001">
    <property type="protein sequence ID" value="Zm00001eb015370_P001"/>
    <property type="gene ID" value="Zm00001eb015370"/>
</dbReference>
<protein>
    <recommendedName>
        <fullName evidence="6">Transducin/WD40 repeat-like superfamily protein</fullName>
    </recommendedName>
</protein>
<accession>A0A804LJF2</accession>
<dbReference type="InterPro" id="IPR051865">
    <property type="entry name" value="WD-repeat_CDT2_adapter"/>
</dbReference>
<evidence type="ECO:0000256" key="1">
    <source>
        <dbReference type="ARBA" id="ARBA00004906"/>
    </source>
</evidence>
<organism evidence="4 5">
    <name type="scientific">Zea mays</name>
    <name type="common">Maize</name>
    <dbReference type="NCBI Taxonomy" id="4577"/>
    <lineage>
        <taxon>Eukaryota</taxon>
        <taxon>Viridiplantae</taxon>
        <taxon>Streptophyta</taxon>
        <taxon>Embryophyta</taxon>
        <taxon>Tracheophyta</taxon>
        <taxon>Spermatophyta</taxon>
        <taxon>Magnoliopsida</taxon>
        <taxon>Liliopsida</taxon>
        <taxon>Poales</taxon>
        <taxon>Poaceae</taxon>
        <taxon>PACMAD clade</taxon>
        <taxon>Panicoideae</taxon>
        <taxon>Andropogonodae</taxon>
        <taxon>Andropogoneae</taxon>
        <taxon>Tripsacinae</taxon>
        <taxon>Zea</taxon>
    </lineage>
</organism>
<reference evidence="4" key="2">
    <citation type="submission" date="2019-07" db="EMBL/GenBank/DDBJ databases">
        <authorList>
            <person name="Seetharam A."/>
            <person name="Woodhouse M."/>
            <person name="Cannon E."/>
        </authorList>
    </citation>
    <scope>NUCLEOTIDE SEQUENCE [LARGE SCALE GENOMIC DNA]</scope>
    <source>
        <strain evidence="4">cv. B73</strain>
    </source>
</reference>
<evidence type="ECO:0000313" key="4">
    <source>
        <dbReference type="EnsemblPlants" id="Zm00001eb015370_P001"/>
    </source>
</evidence>
<dbReference type="Pfam" id="PF00400">
    <property type="entry name" value="WD40"/>
    <property type="match status" value="2"/>
</dbReference>
<comment type="pathway">
    <text evidence="1">Protein modification; protein ubiquitination.</text>
</comment>
<dbReference type="SUPFAM" id="SSF50978">
    <property type="entry name" value="WD40 repeat-like"/>
    <property type="match status" value="1"/>
</dbReference>